<dbReference type="OrthoDB" id="907479at2759"/>
<dbReference type="Pfam" id="PF03188">
    <property type="entry name" value="Cytochrom_B561"/>
    <property type="match status" value="1"/>
</dbReference>
<dbReference type="Proteomes" id="UP000728032">
    <property type="component" value="Unassembled WGS sequence"/>
</dbReference>
<feature type="domain" description="Cytochrome b561" evidence="12">
    <location>
        <begin position="52"/>
        <end position="259"/>
    </location>
</feature>
<comment type="cofactor">
    <cofactor evidence="1">
        <name>heme b</name>
        <dbReference type="ChEBI" id="CHEBI:60344"/>
    </cofactor>
</comment>
<dbReference type="GO" id="GO:0016020">
    <property type="term" value="C:membrane"/>
    <property type="evidence" value="ECO:0007669"/>
    <property type="project" value="UniProtKB-SubCell"/>
</dbReference>
<dbReference type="InterPro" id="IPR006593">
    <property type="entry name" value="Cyt_b561/ferric_Rdtase_TM"/>
</dbReference>
<evidence type="ECO:0000259" key="12">
    <source>
        <dbReference type="PROSITE" id="PS50939"/>
    </source>
</evidence>
<feature type="transmembrane region" description="Helical" evidence="11">
    <location>
        <begin position="191"/>
        <end position="213"/>
    </location>
</feature>
<evidence type="ECO:0000256" key="4">
    <source>
        <dbReference type="ARBA" id="ARBA00022617"/>
    </source>
</evidence>
<feature type="transmembrane region" description="Helical" evidence="11">
    <location>
        <begin position="233"/>
        <end position="258"/>
    </location>
</feature>
<evidence type="ECO:0000256" key="2">
    <source>
        <dbReference type="ARBA" id="ARBA00004141"/>
    </source>
</evidence>
<reference evidence="13" key="1">
    <citation type="submission" date="2020-11" db="EMBL/GenBank/DDBJ databases">
        <authorList>
            <person name="Tran Van P."/>
        </authorList>
    </citation>
    <scope>NUCLEOTIDE SEQUENCE</scope>
</reference>
<accession>A0A7R9L930</accession>
<name>A0A7R9L930_9ACAR</name>
<keyword evidence="5 11" id="KW-0812">Transmembrane</keyword>
<dbReference type="EMBL" id="OC914895">
    <property type="protein sequence ID" value="CAD7637298.1"/>
    <property type="molecule type" value="Genomic_DNA"/>
</dbReference>
<keyword evidence="4" id="KW-0349">Heme</keyword>
<keyword evidence="9" id="KW-0408">Iron</keyword>
<keyword evidence="6" id="KW-0479">Metal-binding</keyword>
<evidence type="ECO:0000256" key="8">
    <source>
        <dbReference type="ARBA" id="ARBA00022989"/>
    </source>
</evidence>
<dbReference type="PANTHER" id="PTHR10106:SF0">
    <property type="entry name" value="LD36721P"/>
    <property type="match status" value="1"/>
</dbReference>
<keyword evidence="3" id="KW-0813">Transport</keyword>
<dbReference type="EMBL" id="CAJPVJ010000070">
    <property type="protein sequence ID" value="CAG2160177.1"/>
    <property type="molecule type" value="Genomic_DNA"/>
</dbReference>
<sequence length="285" mass="31895">MPADSDDNNSEDHHSWGEWQSKRPLLMEYESSARNDGLGMANVGNFFAGFIVSQVLGLFIIVLVSVWISKYLGGIGFATDSQLFNFHPLFMTLGMVFIFGDAILVYRVLRNERKKLLKIMHAVLNGSALVLALLGSWAVFRYHSNQNIPNLYSLHSWVGALTMLLFTGQYALGFVSFMFPGLSPTYRRLILPYHTYIGLMLFVMIGGTALLGITEKAFFSLDGKGPNPYYKDFPGAAYVINLLGISVLLFVAVIVFLVSNTQFRRRPLPEEQALQLQNDETSSLN</sequence>
<organism evidence="13">
    <name type="scientific">Oppiella nova</name>
    <dbReference type="NCBI Taxonomy" id="334625"/>
    <lineage>
        <taxon>Eukaryota</taxon>
        <taxon>Metazoa</taxon>
        <taxon>Ecdysozoa</taxon>
        <taxon>Arthropoda</taxon>
        <taxon>Chelicerata</taxon>
        <taxon>Arachnida</taxon>
        <taxon>Acari</taxon>
        <taxon>Acariformes</taxon>
        <taxon>Sarcoptiformes</taxon>
        <taxon>Oribatida</taxon>
        <taxon>Brachypylina</taxon>
        <taxon>Oppioidea</taxon>
        <taxon>Oppiidae</taxon>
        <taxon>Oppiella</taxon>
    </lineage>
</organism>
<evidence type="ECO:0000256" key="6">
    <source>
        <dbReference type="ARBA" id="ARBA00022723"/>
    </source>
</evidence>
<dbReference type="AlphaFoldDB" id="A0A7R9L930"/>
<dbReference type="PROSITE" id="PS50939">
    <property type="entry name" value="CYTOCHROME_B561"/>
    <property type="match status" value="1"/>
</dbReference>
<feature type="transmembrane region" description="Helical" evidence="11">
    <location>
        <begin position="160"/>
        <end position="179"/>
    </location>
</feature>
<evidence type="ECO:0000313" key="13">
    <source>
        <dbReference type="EMBL" id="CAD7637298.1"/>
    </source>
</evidence>
<evidence type="ECO:0000256" key="5">
    <source>
        <dbReference type="ARBA" id="ARBA00022692"/>
    </source>
</evidence>
<evidence type="ECO:0000256" key="11">
    <source>
        <dbReference type="SAM" id="Phobius"/>
    </source>
</evidence>
<dbReference type="FunFam" id="1.20.120.1770:FF:000001">
    <property type="entry name" value="Cytochrome b reductase 1"/>
    <property type="match status" value="1"/>
</dbReference>
<feature type="transmembrane region" description="Helical" evidence="11">
    <location>
        <begin position="88"/>
        <end position="109"/>
    </location>
</feature>
<dbReference type="SMART" id="SM00665">
    <property type="entry name" value="B561"/>
    <property type="match status" value="1"/>
</dbReference>
<evidence type="ECO:0000256" key="9">
    <source>
        <dbReference type="ARBA" id="ARBA00023004"/>
    </source>
</evidence>
<dbReference type="InterPro" id="IPR043205">
    <property type="entry name" value="CYB561/CYBRD1-like"/>
</dbReference>
<dbReference type="GO" id="GO:0016491">
    <property type="term" value="F:oxidoreductase activity"/>
    <property type="evidence" value="ECO:0007669"/>
    <property type="project" value="InterPro"/>
</dbReference>
<dbReference type="GO" id="GO:0046872">
    <property type="term" value="F:metal ion binding"/>
    <property type="evidence" value="ECO:0007669"/>
    <property type="project" value="UniProtKB-KW"/>
</dbReference>
<proteinExistence type="predicted"/>
<evidence type="ECO:0000313" key="14">
    <source>
        <dbReference type="Proteomes" id="UP000728032"/>
    </source>
</evidence>
<feature type="transmembrane region" description="Helical" evidence="11">
    <location>
        <begin position="121"/>
        <end position="140"/>
    </location>
</feature>
<keyword evidence="10 11" id="KW-0472">Membrane</keyword>
<comment type="subcellular location">
    <subcellularLocation>
        <location evidence="2">Membrane</location>
        <topology evidence="2">Multi-pass membrane protein</topology>
    </subcellularLocation>
</comment>
<keyword evidence="8 11" id="KW-1133">Transmembrane helix</keyword>
<evidence type="ECO:0000256" key="1">
    <source>
        <dbReference type="ARBA" id="ARBA00001970"/>
    </source>
</evidence>
<evidence type="ECO:0000256" key="10">
    <source>
        <dbReference type="ARBA" id="ARBA00023136"/>
    </source>
</evidence>
<evidence type="ECO:0000256" key="3">
    <source>
        <dbReference type="ARBA" id="ARBA00022448"/>
    </source>
</evidence>
<protein>
    <recommendedName>
        <fullName evidence="12">Cytochrome b561 domain-containing protein</fullName>
    </recommendedName>
</protein>
<keyword evidence="7" id="KW-0249">Electron transport</keyword>
<evidence type="ECO:0000256" key="7">
    <source>
        <dbReference type="ARBA" id="ARBA00022982"/>
    </source>
</evidence>
<dbReference type="PANTHER" id="PTHR10106">
    <property type="entry name" value="CYTOCHROME B561-RELATED"/>
    <property type="match status" value="1"/>
</dbReference>
<dbReference type="Gene3D" id="1.20.120.1770">
    <property type="match status" value="1"/>
</dbReference>
<gene>
    <name evidence="13" type="ORF">ONB1V03_LOCUS734</name>
</gene>
<feature type="transmembrane region" description="Helical" evidence="11">
    <location>
        <begin position="46"/>
        <end position="68"/>
    </location>
</feature>
<keyword evidence="14" id="KW-1185">Reference proteome</keyword>